<evidence type="ECO:0000256" key="1">
    <source>
        <dbReference type="SAM" id="MobiDB-lite"/>
    </source>
</evidence>
<protein>
    <submittedName>
        <fullName evidence="2">Uncharacterized protein</fullName>
    </submittedName>
</protein>
<dbReference type="EMBL" id="MU006091">
    <property type="protein sequence ID" value="KAF2841131.1"/>
    <property type="molecule type" value="Genomic_DNA"/>
</dbReference>
<accession>A0A9P4SE72</accession>
<dbReference type="Proteomes" id="UP000799429">
    <property type="component" value="Unassembled WGS sequence"/>
</dbReference>
<evidence type="ECO:0000313" key="2">
    <source>
        <dbReference type="EMBL" id="KAF2841131.1"/>
    </source>
</evidence>
<sequence length="128" mass="14533">MSRDQGSAQGGRSHLHASEGSTLAKSEPVPKFWIRDQYSKWVATVDRALEILKAKKEYNAVPLPVREKNCCVTSELTEDRGRCDSVWMYQSKFSRKIIACLELKARGILSKKEFDSVELPVTKEKDTL</sequence>
<organism evidence="2 3">
    <name type="scientific">Patellaria atrata CBS 101060</name>
    <dbReference type="NCBI Taxonomy" id="1346257"/>
    <lineage>
        <taxon>Eukaryota</taxon>
        <taxon>Fungi</taxon>
        <taxon>Dikarya</taxon>
        <taxon>Ascomycota</taxon>
        <taxon>Pezizomycotina</taxon>
        <taxon>Dothideomycetes</taxon>
        <taxon>Dothideomycetes incertae sedis</taxon>
        <taxon>Patellariales</taxon>
        <taxon>Patellariaceae</taxon>
        <taxon>Patellaria</taxon>
    </lineage>
</organism>
<proteinExistence type="predicted"/>
<dbReference type="AlphaFoldDB" id="A0A9P4SE72"/>
<keyword evidence="3" id="KW-1185">Reference proteome</keyword>
<comment type="caution">
    <text evidence="2">The sequence shown here is derived from an EMBL/GenBank/DDBJ whole genome shotgun (WGS) entry which is preliminary data.</text>
</comment>
<gene>
    <name evidence="2" type="ORF">M501DRAFT_989687</name>
</gene>
<reference evidence="2" key="1">
    <citation type="journal article" date="2020" name="Stud. Mycol.">
        <title>101 Dothideomycetes genomes: a test case for predicting lifestyles and emergence of pathogens.</title>
        <authorList>
            <person name="Haridas S."/>
            <person name="Albert R."/>
            <person name="Binder M."/>
            <person name="Bloem J."/>
            <person name="Labutti K."/>
            <person name="Salamov A."/>
            <person name="Andreopoulos B."/>
            <person name="Baker S."/>
            <person name="Barry K."/>
            <person name="Bills G."/>
            <person name="Bluhm B."/>
            <person name="Cannon C."/>
            <person name="Castanera R."/>
            <person name="Culley D."/>
            <person name="Daum C."/>
            <person name="Ezra D."/>
            <person name="Gonzalez J."/>
            <person name="Henrissat B."/>
            <person name="Kuo A."/>
            <person name="Liang C."/>
            <person name="Lipzen A."/>
            <person name="Lutzoni F."/>
            <person name="Magnuson J."/>
            <person name="Mondo S."/>
            <person name="Nolan M."/>
            <person name="Ohm R."/>
            <person name="Pangilinan J."/>
            <person name="Park H.-J."/>
            <person name="Ramirez L."/>
            <person name="Alfaro M."/>
            <person name="Sun H."/>
            <person name="Tritt A."/>
            <person name="Yoshinaga Y."/>
            <person name="Zwiers L.-H."/>
            <person name="Turgeon B."/>
            <person name="Goodwin S."/>
            <person name="Spatafora J."/>
            <person name="Crous P."/>
            <person name="Grigoriev I."/>
        </authorList>
    </citation>
    <scope>NUCLEOTIDE SEQUENCE</scope>
    <source>
        <strain evidence="2">CBS 101060</strain>
    </source>
</reference>
<evidence type="ECO:0000313" key="3">
    <source>
        <dbReference type="Proteomes" id="UP000799429"/>
    </source>
</evidence>
<feature type="region of interest" description="Disordered" evidence="1">
    <location>
        <begin position="1"/>
        <end position="24"/>
    </location>
</feature>
<name>A0A9P4SE72_9PEZI</name>